<dbReference type="STRING" id="7719.ENSCINP00000002019"/>
<dbReference type="Ensembl" id="ENSCINT00000002019.3">
    <property type="protein sequence ID" value="ENSCINP00000002019.3"/>
    <property type="gene ID" value="ENSCING00000001075.3"/>
</dbReference>
<accession>F7B0L4</accession>
<evidence type="ECO:0000313" key="4">
    <source>
        <dbReference type="Proteomes" id="UP000008144"/>
    </source>
</evidence>
<name>F7B0L4_CIOIN</name>
<feature type="region of interest" description="Disordered" evidence="1">
    <location>
        <begin position="219"/>
        <end position="272"/>
    </location>
</feature>
<dbReference type="HOGENOM" id="CLU_806442_0_0_1"/>
<feature type="transmembrane region" description="Helical" evidence="2">
    <location>
        <begin position="25"/>
        <end position="58"/>
    </location>
</feature>
<proteinExistence type="predicted"/>
<dbReference type="AlphaFoldDB" id="F7B0L4"/>
<protein>
    <submittedName>
        <fullName evidence="3">Uncharacterized protein</fullName>
    </submittedName>
</protein>
<keyword evidence="2" id="KW-0472">Membrane</keyword>
<evidence type="ECO:0000313" key="3">
    <source>
        <dbReference type="Ensembl" id="ENSCINP00000002019.3"/>
    </source>
</evidence>
<organism evidence="3 4">
    <name type="scientific">Ciona intestinalis</name>
    <name type="common">Transparent sea squirt</name>
    <name type="synonym">Ascidia intestinalis</name>
    <dbReference type="NCBI Taxonomy" id="7719"/>
    <lineage>
        <taxon>Eukaryota</taxon>
        <taxon>Metazoa</taxon>
        <taxon>Chordata</taxon>
        <taxon>Tunicata</taxon>
        <taxon>Ascidiacea</taxon>
        <taxon>Phlebobranchia</taxon>
        <taxon>Cionidae</taxon>
        <taxon>Ciona</taxon>
    </lineage>
</organism>
<reference evidence="4" key="1">
    <citation type="journal article" date="2002" name="Science">
        <title>The draft genome of Ciona intestinalis: insights into chordate and vertebrate origins.</title>
        <authorList>
            <person name="Dehal P."/>
            <person name="Satou Y."/>
            <person name="Campbell R.K."/>
            <person name="Chapman J."/>
            <person name="Degnan B."/>
            <person name="De Tomaso A."/>
            <person name="Davidson B."/>
            <person name="Di Gregorio A."/>
            <person name="Gelpke M."/>
            <person name="Goodstein D.M."/>
            <person name="Harafuji N."/>
            <person name="Hastings K.E."/>
            <person name="Ho I."/>
            <person name="Hotta K."/>
            <person name="Huang W."/>
            <person name="Kawashima T."/>
            <person name="Lemaire P."/>
            <person name="Martinez D."/>
            <person name="Meinertzhagen I.A."/>
            <person name="Necula S."/>
            <person name="Nonaka M."/>
            <person name="Putnam N."/>
            <person name="Rash S."/>
            <person name="Saiga H."/>
            <person name="Satake M."/>
            <person name="Terry A."/>
            <person name="Yamada L."/>
            <person name="Wang H.G."/>
            <person name="Awazu S."/>
            <person name="Azumi K."/>
            <person name="Boore J."/>
            <person name="Branno M."/>
            <person name="Chin-Bow S."/>
            <person name="DeSantis R."/>
            <person name="Doyle S."/>
            <person name="Francino P."/>
            <person name="Keys D.N."/>
            <person name="Haga S."/>
            <person name="Hayashi H."/>
            <person name="Hino K."/>
            <person name="Imai K.S."/>
            <person name="Inaba K."/>
            <person name="Kano S."/>
            <person name="Kobayashi K."/>
            <person name="Kobayashi M."/>
            <person name="Lee B.I."/>
            <person name="Makabe K.W."/>
            <person name="Manohar C."/>
            <person name="Matassi G."/>
            <person name="Medina M."/>
            <person name="Mochizuki Y."/>
            <person name="Mount S."/>
            <person name="Morishita T."/>
            <person name="Miura S."/>
            <person name="Nakayama A."/>
            <person name="Nishizaka S."/>
            <person name="Nomoto H."/>
            <person name="Ohta F."/>
            <person name="Oishi K."/>
            <person name="Rigoutsos I."/>
            <person name="Sano M."/>
            <person name="Sasaki A."/>
            <person name="Sasakura Y."/>
            <person name="Shoguchi E."/>
            <person name="Shin-i T."/>
            <person name="Spagnuolo A."/>
            <person name="Stainier D."/>
            <person name="Suzuki M.M."/>
            <person name="Tassy O."/>
            <person name="Takatori N."/>
            <person name="Tokuoka M."/>
            <person name="Yagi K."/>
            <person name="Yoshizaki F."/>
            <person name="Wada S."/>
            <person name="Zhang C."/>
            <person name="Hyatt P.D."/>
            <person name="Larimer F."/>
            <person name="Detter C."/>
            <person name="Doggett N."/>
            <person name="Glavina T."/>
            <person name="Hawkins T."/>
            <person name="Richardson P."/>
            <person name="Lucas S."/>
            <person name="Kohara Y."/>
            <person name="Levine M."/>
            <person name="Satoh N."/>
            <person name="Rokhsar D.S."/>
        </authorList>
    </citation>
    <scope>NUCLEOTIDE SEQUENCE [LARGE SCALE GENOMIC DNA]</scope>
</reference>
<feature type="region of interest" description="Disordered" evidence="1">
    <location>
        <begin position="187"/>
        <end position="206"/>
    </location>
</feature>
<keyword evidence="2" id="KW-0812">Transmembrane</keyword>
<dbReference type="Proteomes" id="UP000008144">
    <property type="component" value="Unassembled WGS sequence"/>
</dbReference>
<sequence>MPVWVARRIIAQFENREVSKYKRNILVALCATGTFIISPAVAALAVGIGIPVMLVYVYGVVPFSLCRSGSYGLPGQNNSNVPSLPAGFPFDLGPPGVQPEVTPTDDNPNFHGADGSLNARLAAINPSIGEASVGGITMGSLNTSHGSNMDKVGRVDHDGASTVAMAGTSITGSISGLSGTACTLSTNRETQETDQQSTHTQTSVGSAHNFTAVQVHMNDSVSEKSSQSVASSNLVSETKTSHYGKPIGAKRKTKHAKRSSSSSNKHPVVTPTCDEARGVPLVEEAVQQHPPQGGSNALTQTNVLTIVNECETIPPKSNEGSISSCNSNSALLCHTVDENKDTQV</sequence>
<evidence type="ECO:0000256" key="2">
    <source>
        <dbReference type="SAM" id="Phobius"/>
    </source>
</evidence>
<reference evidence="3" key="3">
    <citation type="submission" date="2025-09" db="UniProtKB">
        <authorList>
            <consortium name="Ensembl"/>
        </authorList>
    </citation>
    <scope>IDENTIFICATION</scope>
</reference>
<keyword evidence="4" id="KW-1185">Reference proteome</keyword>
<feature type="compositionally biased region" description="Low complexity" evidence="1">
    <location>
        <begin position="223"/>
        <end position="236"/>
    </location>
</feature>
<reference evidence="3" key="2">
    <citation type="submission" date="2025-08" db="UniProtKB">
        <authorList>
            <consortium name="Ensembl"/>
        </authorList>
    </citation>
    <scope>IDENTIFICATION</scope>
</reference>
<keyword evidence="2" id="KW-1133">Transmembrane helix</keyword>
<evidence type="ECO:0000256" key="1">
    <source>
        <dbReference type="SAM" id="MobiDB-lite"/>
    </source>
</evidence>
<feature type="compositionally biased region" description="Basic residues" evidence="1">
    <location>
        <begin position="248"/>
        <end position="258"/>
    </location>
</feature>
<dbReference type="InParanoid" id="F7B0L4"/>